<name>A0ABY7NF18_9MICO</name>
<evidence type="ECO:0000313" key="1">
    <source>
        <dbReference type="EMBL" id="WBM79123.1"/>
    </source>
</evidence>
<dbReference type="EMBL" id="CP075584">
    <property type="protein sequence ID" value="WBM79123.1"/>
    <property type="molecule type" value="Genomic_DNA"/>
</dbReference>
<gene>
    <name evidence="1" type="ORF">KIV56_11535</name>
</gene>
<protein>
    <submittedName>
        <fullName evidence="1">Uncharacterized protein</fullName>
    </submittedName>
</protein>
<accession>A0ABY7NF18</accession>
<sequence length="108" mass="11901">MQAMSSLMAESAGRFAIETESGSTYWLDLDRGVMRRLPTVDDPDHDHDLRRDGSEVPILRIVACSVGQRMHLIVDLGVAGVAATSRRTTTVMAITQLDPQIHNERSVP</sequence>
<reference evidence="1 2" key="1">
    <citation type="submission" date="2021-05" db="EMBL/GenBank/DDBJ databases">
        <authorList>
            <person name="Kumar R."/>
            <person name="Kumar A."/>
            <person name="Mukhia S."/>
        </authorList>
    </citation>
    <scope>NUCLEOTIDE SEQUENCE [LARGE SCALE GENOMIC DNA]</scope>
    <source>
        <strain evidence="1 2">ERMR7:08</strain>
    </source>
</reference>
<dbReference type="RefSeq" id="WP_281533634.1">
    <property type="nucleotide sequence ID" value="NZ_CP075584.1"/>
</dbReference>
<dbReference type="Proteomes" id="UP001212421">
    <property type="component" value="Chromosome"/>
</dbReference>
<evidence type="ECO:0000313" key="2">
    <source>
        <dbReference type="Proteomes" id="UP001212421"/>
    </source>
</evidence>
<proteinExistence type="predicted"/>
<organism evidence="1 2">
    <name type="scientific">Cryobacterium breve</name>
    <dbReference type="NCBI Taxonomy" id="1259258"/>
    <lineage>
        <taxon>Bacteria</taxon>
        <taxon>Bacillati</taxon>
        <taxon>Actinomycetota</taxon>
        <taxon>Actinomycetes</taxon>
        <taxon>Micrococcales</taxon>
        <taxon>Microbacteriaceae</taxon>
        <taxon>Cryobacterium</taxon>
    </lineage>
</organism>
<keyword evidence="2" id="KW-1185">Reference proteome</keyword>